<dbReference type="Gene3D" id="3.40.50.2300">
    <property type="match status" value="1"/>
</dbReference>
<dbReference type="SUPFAM" id="SSF52172">
    <property type="entry name" value="CheY-like"/>
    <property type="match status" value="1"/>
</dbReference>
<dbReference type="GO" id="GO:0000160">
    <property type="term" value="P:phosphorelay signal transduction system"/>
    <property type="evidence" value="ECO:0007669"/>
    <property type="project" value="InterPro"/>
</dbReference>
<feature type="domain" description="Response regulatory" evidence="3">
    <location>
        <begin position="5"/>
        <end position="122"/>
    </location>
</feature>
<dbReference type="EMBL" id="JACHID010000011">
    <property type="protein sequence ID" value="MBB5022500.1"/>
    <property type="molecule type" value="Genomic_DNA"/>
</dbReference>
<protein>
    <submittedName>
        <fullName evidence="4">CheY-like chemotaxis protein</fullName>
    </submittedName>
</protein>
<comment type="caution">
    <text evidence="4">The sequence shown here is derived from an EMBL/GenBank/DDBJ whole genome shotgun (WGS) entry which is preliminary data.</text>
</comment>
<organism evidence="4 5">
    <name type="scientific">Desulfurispira natronophila</name>
    <dbReference type="NCBI Taxonomy" id="682562"/>
    <lineage>
        <taxon>Bacteria</taxon>
        <taxon>Pseudomonadati</taxon>
        <taxon>Chrysiogenota</taxon>
        <taxon>Chrysiogenia</taxon>
        <taxon>Chrysiogenales</taxon>
        <taxon>Chrysiogenaceae</taxon>
        <taxon>Desulfurispira</taxon>
    </lineage>
</organism>
<dbReference type="AlphaFoldDB" id="A0A7W8DHI0"/>
<evidence type="ECO:0000256" key="1">
    <source>
        <dbReference type="ARBA" id="ARBA00022553"/>
    </source>
</evidence>
<reference evidence="4 5" key="1">
    <citation type="submission" date="2020-08" db="EMBL/GenBank/DDBJ databases">
        <title>Genomic Encyclopedia of Type Strains, Phase IV (KMG-IV): sequencing the most valuable type-strain genomes for metagenomic binning, comparative biology and taxonomic classification.</title>
        <authorList>
            <person name="Goeker M."/>
        </authorList>
    </citation>
    <scope>NUCLEOTIDE SEQUENCE [LARGE SCALE GENOMIC DNA]</scope>
    <source>
        <strain evidence="4 5">DSM 22071</strain>
    </source>
</reference>
<dbReference type="SMART" id="SM00448">
    <property type="entry name" value="REC"/>
    <property type="match status" value="1"/>
</dbReference>
<keyword evidence="1 2" id="KW-0597">Phosphoprotein</keyword>
<accession>A0A7W8DHI0</accession>
<evidence type="ECO:0000313" key="4">
    <source>
        <dbReference type="EMBL" id="MBB5022500.1"/>
    </source>
</evidence>
<sequence length="128" mass="13940">MTLERILYVEDETDIQAVARMALEMVGGYTLQICSSGQEALEAAPAFDPHLILLDVMMPGMDGPTTLQNLRQLDAFASTPAIFMTAKVQPAEVAHYKSLGAIGVIAKPFDPMSLSNQIKELWEEASRG</sequence>
<gene>
    <name evidence="4" type="ORF">HNR37_001837</name>
</gene>
<dbReference type="InterPro" id="IPR050595">
    <property type="entry name" value="Bact_response_regulator"/>
</dbReference>
<dbReference type="Pfam" id="PF00072">
    <property type="entry name" value="Response_reg"/>
    <property type="match status" value="1"/>
</dbReference>
<dbReference type="PANTHER" id="PTHR44591">
    <property type="entry name" value="STRESS RESPONSE REGULATOR PROTEIN 1"/>
    <property type="match status" value="1"/>
</dbReference>
<dbReference type="PROSITE" id="PS50110">
    <property type="entry name" value="RESPONSE_REGULATORY"/>
    <property type="match status" value="1"/>
</dbReference>
<dbReference type="InterPro" id="IPR011006">
    <property type="entry name" value="CheY-like_superfamily"/>
</dbReference>
<keyword evidence="5" id="KW-1185">Reference proteome</keyword>
<name>A0A7W8DHI0_9BACT</name>
<evidence type="ECO:0000313" key="5">
    <source>
        <dbReference type="Proteomes" id="UP000528322"/>
    </source>
</evidence>
<dbReference type="Proteomes" id="UP000528322">
    <property type="component" value="Unassembled WGS sequence"/>
</dbReference>
<dbReference type="RefSeq" id="WP_183733118.1">
    <property type="nucleotide sequence ID" value="NZ_JACHID010000011.1"/>
</dbReference>
<proteinExistence type="predicted"/>
<evidence type="ECO:0000256" key="2">
    <source>
        <dbReference type="PROSITE-ProRule" id="PRU00169"/>
    </source>
</evidence>
<dbReference type="PANTHER" id="PTHR44591:SF3">
    <property type="entry name" value="RESPONSE REGULATORY DOMAIN-CONTAINING PROTEIN"/>
    <property type="match status" value="1"/>
</dbReference>
<dbReference type="CDD" id="cd17552">
    <property type="entry name" value="REC_RR468-like"/>
    <property type="match status" value="1"/>
</dbReference>
<evidence type="ECO:0000259" key="3">
    <source>
        <dbReference type="PROSITE" id="PS50110"/>
    </source>
</evidence>
<dbReference type="InterPro" id="IPR001789">
    <property type="entry name" value="Sig_transdc_resp-reg_receiver"/>
</dbReference>
<feature type="modified residue" description="4-aspartylphosphate" evidence="2">
    <location>
        <position position="55"/>
    </location>
</feature>